<keyword evidence="6 9" id="KW-1133">Transmembrane helix</keyword>
<evidence type="ECO:0000256" key="9">
    <source>
        <dbReference type="RuleBase" id="RU362011"/>
    </source>
</evidence>
<dbReference type="Gene3D" id="1.10.357.20">
    <property type="entry name" value="SLC41 divalent cation transporters, integral membrane domain"/>
    <property type="match status" value="1"/>
</dbReference>
<comment type="subcellular location">
    <subcellularLocation>
        <location evidence="9">Cell membrane</location>
        <topology evidence="9">Multi-pass membrane protein</topology>
    </subcellularLocation>
    <subcellularLocation>
        <location evidence="1">Membrane</location>
        <topology evidence="1">Multi-pass membrane protein</topology>
    </subcellularLocation>
</comment>
<dbReference type="GO" id="GO:0005886">
    <property type="term" value="C:plasma membrane"/>
    <property type="evidence" value="ECO:0007669"/>
    <property type="project" value="UniProtKB-SubCell"/>
</dbReference>
<evidence type="ECO:0000259" key="10">
    <source>
        <dbReference type="PROSITE" id="PS51371"/>
    </source>
</evidence>
<dbReference type="SUPFAM" id="SSF158791">
    <property type="entry name" value="MgtE N-terminal domain-like"/>
    <property type="match status" value="1"/>
</dbReference>
<evidence type="ECO:0000256" key="2">
    <source>
        <dbReference type="ARBA" id="ARBA00009749"/>
    </source>
</evidence>
<keyword evidence="4 9" id="KW-0812">Transmembrane</keyword>
<dbReference type="STRING" id="223786.SAMN05216234_12312"/>
<keyword evidence="9" id="KW-1003">Cell membrane</keyword>
<gene>
    <name evidence="11" type="ORF">SAMN05216234_12312</name>
</gene>
<comment type="subunit">
    <text evidence="9">Homodimer.</text>
</comment>
<organism evidence="11 12">
    <name type="scientific">Hydrogenimonas thermophila</name>
    <dbReference type="NCBI Taxonomy" id="223786"/>
    <lineage>
        <taxon>Bacteria</taxon>
        <taxon>Pseudomonadati</taxon>
        <taxon>Campylobacterota</taxon>
        <taxon>Epsilonproteobacteria</taxon>
        <taxon>Campylobacterales</taxon>
        <taxon>Hydrogenimonadaceae</taxon>
        <taxon>Hydrogenimonas</taxon>
    </lineage>
</organism>
<reference evidence="11 12" key="1">
    <citation type="submission" date="2016-10" db="EMBL/GenBank/DDBJ databases">
        <authorList>
            <person name="de Groot N.N."/>
        </authorList>
    </citation>
    <scope>NUCLEOTIDE SEQUENCE [LARGE SCALE GENOMIC DNA]</scope>
    <source>
        <strain evidence="11 12">EP1-55-1</strain>
    </source>
</reference>
<evidence type="ECO:0000256" key="7">
    <source>
        <dbReference type="ARBA" id="ARBA00023136"/>
    </source>
</evidence>
<dbReference type="SUPFAM" id="SSF54631">
    <property type="entry name" value="CBS-domain pair"/>
    <property type="match status" value="1"/>
</dbReference>
<dbReference type="GO" id="GO:0015095">
    <property type="term" value="F:magnesium ion transmembrane transporter activity"/>
    <property type="evidence" value="ECO:0007669"/>
    <property type="project" value="UniProtKB-UniRule"/>
</dbReference>
<dbReference type="AlphaFoldDB" id="A0A1I5QY23"/>
<evidence type="ECO:0000256" key="8">
    <source>
        <dbReference type="PROSITE-ProRule" id="PRU00703"/>
    </source>
</evidence>
<dbReference type="Pfam" id="PF03448">
    <property type="entry name" value="MgtE_N"/>
    <property type="match status" value="1"/>
</dbReference>
<dbReference type="InterPro" id="IPR000644">
    <property type="entry name" value="CBS_dom"/>
</dbReference>
<dbReference type="Gene3D" id="3.10.580.10">
    <property type="entry name" value="CBS-domain"/>
    <property type="match status" value="1"/>
</dbReference>
<evidence type="ECO:0000313" key="12">
    <source>
        <dbReference type="Proteomes" id="UP000199227"/>
    </source>
</evidence>
<comment type="function">
    <text evidence="9">Acts as a magnesium transporter.</text>
</comment>
<feature type="transmembrane region" description="Helical" evidence="9">
    <location>
        <begin position="439"/>
        <end position="462"/>
    </location>
</feature>
<dbReference type="SUPFAM" id="SSF161093">
    <property type="entry name" value="MgtE membrane domain-like"/>
    <property type="match status" value="1"/>
</dbReference>
<dbReference type="InterPro" id="IPR006669">
    <property type="entry name" value="MgtE_transporter"/>
</dbReference>
<proteinExistence type="inferred from homology"/>
<feature type="transmembrane region" description="Helical" evidence="9">
    <location>
        <begin position="300"/>
        <end position="320"/>
    </location>
</feature>
<dbReference type="InterPro" id="IPR006668">
    <property type="entry name" value="Mg_transptr_MgtE_intracell_dom"/>
</dbReference>
<dbReference type="PANTHER" id="PTHR43773">
    <property type="entry name" value="MAGNESIUM TRANSPORTER MGTE"/>
    <property type="match status" value="1"/>
</dbReference>
<evidence type="ECO:0000256" key="6">
    <source>
        <dbReference type="ARBA" id="ARBA00022989"/>
    </source>
</evidence>
<dbReference type="Proteomes" id="UP000199227">
    <property type="component" value="Unassembled WGS sequence"/>
</dbReference>
<dbReference type="RefSeq" id="WP_245757041.1">
    <property type="nucleotide sequence ID" value="NZ_FOXB01000023.1"/>
</dbReference>
<feature type="transmembrane region" description="Helical" evidence="9">
    <location>
        <begin position="374"/>
        <end position="396"/>
    </location>
</feature>
<dbReference type="InterPro" id="IPR036739">
    <property type="entry name" value="SLC41_membr_dom_sf"/>
</dbReference>
<keyword evidence="8" id="KW-0129">CBS domain</keyword>
<accession>A0A1I5QY23</accession>
<dbReference type="GO" id="GO:0046872">
    <property type="term" value="F:metal ion binding"/>
    <property type="evidence" value="ECO:0007669"/>
    <property type="project" value="UniProtKB-KW"/>
</dbReference>
<evidence type="ECO:0000256" key="1">
    <source>
        <dbReference type="ARBA" id="ARBA00004141"/>
    </source>
</evidence>
<comment type="caution">
    <text evidence="9">Lacks conserved residue(s) required for the propagation of feature annotation.</text>
</comment>
<feature type="transmembrane region" description="Helical" evidence="9">
    <location>
        <begin position="402"/>
        <end position="427"/>
    </location>
</feature>
<dbReference type="InterPro" id="IPR006667">
    <property type="entry name" value="SLC41_membr_dom"/>
</dbReference>
<feature type="domain" description="CBS" evidence="10">
    <location>
        <begin position="215"/>
        <end position="275"/>
    </location>
</feature>
<dbReference type="InterPro" id="IPR046342">
    <property type="entry name" value="CBS_dom_sf"/>
</dbReference>
<keyword evidence="7 9" id="KW-0472">Membrane</keyword>
<dbReference type="Pfam" id="PF00571">
    <property type="entry name" value="CBS"/>
    <property type="match status" value="2"/>
</dbReference>
<dbReference type="EMBL" id="FOXB01000023">
    <property type="protein sequence ID" value="SFP50961.1"/>
    <property type="molecule type" value="Genomic_DNA"/>
</dbReference>
<evidence type="ECO:0000256" key="3">
    <source>
        <dbReference type="ARBA" id="ARBA00022448"/>
    </source>
</evidence>
<name>A0A1I5QY23_9BACT</name>
<keyword evidence="5 9" id="KW-0460">Magnesium</keyword>
<dbReference type="NCBIfam" id="TIGR00400">
    <property type="entry name" value="mgtE"/>
    <property type="match status" value="1"/>
</dbReference>
<dbReference type="Gene3D" id="1.25.60.10">
    <property type="entry name" value="MgtE N-terminal domain-like"/>
    <property type="match status" value="1"/>
</dbReference>
<evidence type="ECO:0000256" key="5">
    <source>
        <dbReference type="ARBA" id="ARBA00022842"/>
    </source>
</evidence>
<protein>
    <recommendedName>
        <fullName evidence="9">Magnesium transporter MgtE</fullName>
    </recommendedName>
</protein>
<comment type="similarity">
    <text evidence="2 9">Belongs to the SLC41A transporter family.</text>
</comment>
<dbReference type="Pfam" id="PF01769">
    <property type="entry name" value="MgtE"/>
    <property type="match status" value="1"/>
</dbReference>
<sequence length="463" mass="51169">MADNRKDREANKTIDDLIVDIERRIKLFQEGIDENAQAYEIAELLEEVRELNKERYIELLKSFPEDLKADVLSELSKNAQEDALEAIDAKELADIIEEMDTDDAADIVQQIEELDESKAKKVLNEIDEAESKVIRALISYDEDEAGAYMQTELFKAHIDETIGESIKRLKELKNREELDNAYHVFIVDNKNRFLGMMPMEDLVLQGPNEVYRNVLEKEGALTVTVKPNDPIDKVIELAGNYNMNVIPVVDNWGILLGRITADDIYDLMEKQATDQIYGMAGVQEESEESENIIKAGKTRAFWLGVNLITAIAASVVIGLFDSTIQSIVALAVLMPIVASMGGNAGTQSLTVTVRQLALGDIDPTEAKQVIKKEVLLSLGNGLVYAVVMGLIAYFWFNMPMLGVVIGLSMIINLFFAGFFGALIPLVLKGLGIDPAVGSSVLLTTVTDVVGFFSFLGLATLILL</sequence>
<evidence type="ECO:0000313" key="11">
    <source>
        <dbReference type="EMBL" id="SFP50961.1"/>
    </source>
</evidence>
<dbReference type="SMART" id="SM00924">
    <property type="entry name" value="MgtE_N"/>
    <property type="match status" value="1"/>
</dbReference>
<keyword evidence="12" id="KW-1185">Reference proteome</keyword>
<dbReference type="PANTHER" id="PTHR43773:SF1">
    <property type="entry name" value="MAGNESIUM TRANSPORTER MGTE"/>
    <property type="match status" value="1"/>
</dbReference>
<keyword evidence="3 9" id="KW-0813">Transport</keyword>
<dbReference type="InterPro" id="IPR038076">
    <property type="entry name" value="MgtE_N_sf"/>
</dbReference>
<dbReference type="PROSITE" id="PS51371">
    <property type="entry name" value="CBS"/>
    <property type="match status" value="1"/>
</dbReference>
<evidence type="ECO:0000256" key="4">
    <source>
        <dbReference type="ARBA" id="ARBA00022692"/>
    </source>
</evidence>
<keyword evidence="9" id="KW-0479">Metal-binding</keyword>